<dbReference type="Proteomes" id="UP000178808">
    <property type="component" value="Unassembled WGS sequence"/>
</dbReference>
<evidence type="ECO:0000256" key="1">
    <source>
        <dbReference type="SAM" id="Phobius"/>
    </source>
</evidence>
<dbReference type="EMBL" id="MHIZ01000037">
    <property type="protein sequence ID" value="OGY59298.1"/>
    <property type="molecule type" value="Genomic_DNA"/>
</dbReference>
<gene>
    <name evidence="2" type="ORF">A3I31_02165</name>
</gene>
<accession>A0A1G1Z3T6</accession>
<keyword evidence="1" id="KW-1133">Transmembrane helix</keyword>
<evidence type="ECO:0000313" key="3">
    <source>
        <dbReference type="Proteomes" id="UP000178808"/>
    </source>
</evidence>
<comment type="caution">
    <text evidence="2">The sequence shown here is derived from an EMBL/GenBank/DDBJ whole genome shotgun (WGS) entry which is preliminary data.</text>
</comment>
<keyword evidence="1" id="KW-0812">Transmembrane</keyword>
<dbReference type="AlphaFoldDB" id="A0A1G1Z3T6"/>
<proteinExistence type="predicted"/>
<keyword evidence="1" id="KW-0472">Membrane</keyword>
<reference evidence="2 3" key="1">
    <citation type="journal article" date="2016" name="Nat. Commun.">
        <title>Thousands of microbial genomes shed light on interconnected biogeochemical processes in an aquifer system.</title>
        <authorList>
            <person name="Anantharaman K."/>
            <person name="Brown C.T."/>
            <person name="Hug L.A."/>
            <person name="Sharon I."/>
            <person name="Castelle C.J."/>
            <person name="Probst A.J."/>
            <person name="Thomas B.C."/>
            <person name="Singh A."/>
            <person name="Wilkins M.J."/>
            <person name="Karaoz U."/>
            <person name="Brodie E.L."/>
            <person name="Williams K.H."/>
            <person name="Hubbard S.S."/>
            <person name="Banfield J.F."/>
        </authorList>
    </citation>
    <scope>NUCLEOTIDE SEQUENCE [LARGE SCALE GENOMIC DNA]</scope>
</reference>
<organism evidence="2 3">
    <name type="scientific">Candidatus Colwellbacteria bacterium RIFCSPLOWO2_02_FULL_44_20b</name>
    <dbReference type="NCBI Taxonomy" id="1797691"/>
    <lineage>
        <taxon>Bacteria</taxon>
        <taxon>Candidatus Colwelliibacteriota</taxon>
    </lineage>
</organism>
<feature type="transmembrane region" description="Helical" evidence="1">
    <location>
        <begin position="6"/>
        <end position="24"/>
    </location>
</feature>
<evidence type="ECO:0000313" key="2">
    <source>
        <dbReference type="EMBL" id="OGY59298.1"/>
    </source>
</evidence>
<protein>
    <submittedName>
        <fullName evidence="2">Uncharacterized protein</fullName>
    </submittedName>
</protein>
<name>A0A1G1Z3T6_9BACT</name>
<sequence>MNLKNIIIIFLAVAIGGWVAYNYYTKPVEVVEEPIQKVVFNPLNATYSIEGELITLENGRAEQESEPGSAIKIETTVFGEPAMGDLDGDGAQDAALILVYNPGGSGTFYYVATALQNLESGGATGTNAVLLGDRIAPQNISIENGVVFVNYADRAADEPMSAQPSIGVSKWLAVENGVLSEVDPAEEANQ</sequence>